<evidence type="ECO:0008006" key="4">
    <source>
        <dbReference type="Google" id="ProtNLM"/>
    </source>
</evidence>
<keyword evidence="1" id="KW-1133">Transmembrane helix</keyword>
<keyword evidence="1" id="KW-0472">Membrane</keyword>
<gene>
    <name evidence="2" type="ORF">A3860_36455</name>
</gene>
<reference evidence="2 3" key="1">
    <citation type="submission" date="2016-03" db="EMBL/GenBank/DDBJ databases">
        <title>Niastella vici sp. nov., isolated from farmland soil.</title>
        <authorList>
            <person name="Chen L."/>
            <person name="Wang D."/>
            <person name="Yang S."/>
            <person name="Wang G."/>
        </authorList>
    </citation>
    <scope>NUCLEOTIDE SEQUENCE [LARGE SCALE GENOMIC DNA]</scope>
    <source>
        <strain evidence="2 3">DJ57</strain>
    </source>
</reference>
<dbReference type="EMBL" id="LVYD01000074">
    <property type="protein sequence ID" value="OQP59664.1"/>
    <property type="molecule type" value="Genomic_DNA"/>
</dbReference>
<dbReference type="Proteomes" id="UP000192796">
    <property type="component" value="Unassembled WGS sequence"/>
</dbReference>
<keyword evidence="1" id="KW-0812">Transmembrane</keyword>
<feature type="transmembrane region" description="Helical" evidence="1">
    <location>
        <begin position="27"/>
        <end position="48"/>
    </location>
</feature>
<dbReference type="STRING" id="1703345.A3860_36455"/>
<dbReference type="AlphaFoldDB" id="A0A1V9FMT0"/>
<organism evidence="2 3">
    <name type="scientific">Niastella vici</name>
    <dbReference type="NCBI Taxonomy" id="1703345"/>
    <lineage>
        <taxon>Bacteria</taxon>
        <taxon>Pseudomonadati</taxon>
        <taxon>Bacteroidota</taxon>
        <taxon>Chitinophagia</taxon>
        <taxon>Chitinophagales</taxon>
        <taxon>Chitinophagaceae</taxon>
        <taxon>Niastella</taxon>
    </lineage>
</organism>
<name>A0A1V9FMT0_9BACT</name>
<keyword evidence="3" id="KW-1185">Reference proteome</keyword>
<sequence length="607" mass="71136">MDKIVEAILKLQPFGKFFKWLGCNDDWSALFSVIVTVLLVTVVVKIFNTLLKHHKHCKAALEDIKPQFDHLSIQKAKKYYIQTQYQNASPARQEEPGFTHKYIARNKLIPFFTKIAFNEKADSERFYLILADSGMGKTTFMINLYLEYNSFFSYPREYEMKLFRFSNPDTINEVKAIKPEDAKRTILLLDALDEDRGIISMDPQISDAIAFQNRIDEIIALTLNFREVLITCRTQYFPGQEEDPYELKIKRPDEKGFYQLNKLYISPFKDKEVAKYLNKKFGIIPFINREKKKRAREIVARSKNLVMRPMLLSYIDYLTEDEVSEVSTYSIYDKLVTKWLLREAEKRKGTEDRKGFMKNLRNLSHRTAIAIYYNWRKEGRMFITKEEALKIAAQFNIQLKPDEITGQSLLTCDGAGNWKFAHKSILEFFLANEASQRPKFLKDMSFKGMDMARKFYGELNPGMLVIDQLSSPKYIYSCVLRSEFDEVMGLSDGSKERWRLGNKFSLGEALYYCNKMNRKNGYSSVYNDESRFQGIENIRGFRLPTERELLYLVQAKLIGVGDLFNRKQYAYEWCHNDTGYGIIHFSFGTNKKQIVDEPSYFRLVFVP</sequence>
<evidence type="ECO:0000313" key="3">
    <source>
        <dbReference type="Proteomes" id="UP000192796"/>
    </source>
</evidence>
<comment type="caution">
    <text evidence="2">The sequence shown here is derived from an EMBL/GenBank/DDBJ whole genome shotgun (WGS) entry which is preliminary data.</text>
</comment>
<evidence type="ECO:0000256" key="1">
    <source>
        <dbReference type="SAM" id="Phobius"/>
    </source>
</evidence>
<proteinExistence type="predicted"/>
<evidence type="ECO:0000313" key="2">
    <source>
        <dbReference type="EMBL" id="OQP59664.1"/>
    </source>
</evidence>
<accession>A0A1V9FMT0</accession>
<protein>
    <recommendedName>
        <fullName evidence="4">NACHT domain-containing protein</fullName>
    </recommendedName>
</protein>
<dbReference type="OrthoDB" id="1488560at2"/>
<dbReference type="RefSeq" id="WP_081154284.1">
    <property type="nucleotide sequence ID" value="NZ_LVYD01000074.1"/>
</dbReference>